<sequence>MVTGNKVLIRAPIEFGSNRIVHEILLSFDAIKIFQFSMYQAANYQLYDPSSGISRIILFLIVRGRNGNIFQNS</sequence>
<dbReference type="EMBL" id="CMVM020000333">
    <property type="status" value="NOT_ANNOTATED_CDS"/>
    <property type="molecule type" value="Genomic_DNA"/>
</dbReference>
<evidence type="ECO:0000313" key="2">
    <source>
        <dbReference type="Proteomes" id="UP000024404"/>
    </source>
</evidence>
<dbReference type="AlphaFoldDB" id="A0A8R1XMY0"/>
<evidence type="ECO:0000313" key="1">
    <source>
        <dbReference type="EnsemblMetazoa" id="OVOC10350.1"/>
    </source>
</evidence>
<reference evidence="1" key="2">
    <citation type="submission" date="2022-06" db="UniProtKB">
        <authorList>
            <consortium name="EnsemblMetazoa"/>
        </authorList>
    </citation>
    <scope>IDENTIFICATION</scope>
</reference>
<organism evidence="1 2">
    <name type="scientific">Onchocerca volvulus</name>
    <dbReference type="NCBI Taxonomy" id="6282"/>
    <lineage>
        <taxon>Eukaryota</taxon>
        <taxon>Metazoa</taxon>
        <taxon>Ecdysozoa</taxon>
        <taxon>Nematoda</taxon>
        <taxon>Chromadorea</taxon>
        <taxon>Rhabditida</taxon>
        <taxon>Spirurina</taxon>
        <taxon>Spiruromorpha</taxon>
        <taxon>Filarioidea</taxon>
        <taxon>Onchocercidae</taxon>
        <taxon>Onchocerca</taxon>
    </lineage>
</organism>
<accession>A0A8R1XMY0</accession>
<reference evidence="2" key="1">
    <citation type="submission" date="2013-10" db="EMBL/GenBank/DDBJ databases">
        <title>Genome sequencing of Onchocerca volvulus.</title>
        <authorList>
            <person name="Cotton J."/>
            <person name="Tsai J."/>
            <person name="Stanley E."/>
            <person name="Tracey A."/>
            <person name="Holroyd N."/>
            <person name="Lustigman S."/>
            <person name="Berriman M."/>
        </authorList>
    </citation>
    <scope>NUCLEOTIDE SEQUENCE</scope>
</reference>
<name>A0A8R1XMY0_ONCVO</name>
<keyword evidence="2" id="KW-1185">Reference proteome</keyword>
<dbReference type="EnsemblMetazoa" id="OVOC10350.1">
    <property type="protein sequence ID" value="OVOC10350.1"/>
    <property type="gene ID" value="WBGene00247159"/>
</dbReference>
<proteinExistence type="predicted"/>
<dbReference type="Proteomes" id="UP000024404">
    <property type="component" value="Unassembled WGS sequence"/>
</dbReference>
<protein>
    <submittedName>
        <fullName evidence="1">Uncharacterized protein</fullName>
    </submittedName>
</protein>